<sequence length="267" mass="30776">MKAARPLNVQCLHLDSTWVFNEAENSTSAIGESRIGSQCLMDSITPWTWKRTTNSRNKEEEHKLCHALLFREETFEEFEDLKVIFERNLATGKSAIGLGDTTDARTTRIGETEKEQTNYGEDISFNVQENYEPQSSFFCSPSNNSLEKLPLRKRQKTSSLHKADDPFIQKEGAEEASTEINALTTVTQKLFNLIEERETRQKQEAEQREVEKKKNNLWEAIKEVSDLEEHVRFDAVKMIHQLGMKDVFISMSIEERCGWIKHNVIGS</sequence>
<proteinExistence type="predicted"/>
<evidence type="ECO:0000256" key="1">
    <source>
        <dbReference type="SAM" id="Coils"/>
    </source>
</evidence>
<comment type="caution">
    <text evidence="3">The sequence shown here is derived from an EMBL/GenBank/DDBJ whole genome shotgun (WGS) entry which is preliminary data.</text>
</comment>
<keyword evidence="4" id="KW-1185">Reference proteome</keyword>
<protein>
    <recommendedName>
        <fullName evidence="2">At2g29880-like C-terminal domain-containing protein</fullName>
    </recommendedName>
</protein>
<dbReference type="PANTHER" id="PTHR47864:SF11">
    <property type="entry name" value="MYB_SANT-LIKE DOMAIN-CONTAINING PROTEIN"/>
    <property type="match status" value="1"/>
</dbReference>
<organism evidence="3 4">
    <name type="scientific">Eruca vesicaria subsp. sativa</name>
    <name type="common">Garden rocket</name>
    <name type="synonym">Eruca sativa</name>
    <dbReference type="NCBI Taxonomy" id="29727"/>
    <lineage>
        <taxon>Eukaryota</taxon>
        <taxon>Viridiplantae</taxon>
        <taxon>Streptophyta</taxon>
        <taxon>Embryophyta</taxon>
        <taxon>Tracheophyta</taxon>
        <taxon>Spermatophyta</taxon>
        <taxon>Magnoliopsida</taxon>
        <taxon>eudicotyledons</taxon>
        <taxon>Gunneridae</taxon>
        <taxon>Pentapetalae</taxon>
        <taxon>rosids</taxon>
        <taxon>malvids</taxon>
        <taxon>Brassicales</taxon>
        <taxon>Brassicaceae</taxon>
        <taxon>Brassiceae</taxon>
        <taxon>Eruca</taxon>
    </lineage>
</organism>
<feature type="coiled-coil region" evidence="1">
    <location>
        <begin position="193"/>
        <end position="230"/>
    </location>
</feature>
<keyword evidence="1" id="KW-0175">Coiled coil</keyword>
<feature type="domain" description="At2g29880-like C-terminal" evidence="2">
    <location>
        <begin position="217"/>
        <end position="263"/>
    </location>
</feature>
<dbReference type="AlphaFoldDB" id="A0ABC8LQN6"/>
<name>A0ABC8LQN6_ERUVS</name>
<evidence type="ECO:0000313" key="4">
    <source>
        <dbReference type="Proteomes" id="UP001642260"/>
    </source>
</evidence>
<dbReference type="EMBL" id="CAKOAT010697375">
    <property type="protein sequence ID" value="CAH8386076.1"/>
    <property type="molecule type" value="Genomic_DNA"/>
</dbReference>
<dbReference type="InterPro" id="IPR056253">
    <property type="entry name" value="At2g29880-like_C"/>
</dbReference>
<gene>
    <name evidence="3" type="ORF">ERUC_LOCUS38559</name>
</gene>
<evidence type="ECO:0000259" key="2">
    <source>
        <dbReference type="Pfam" id="PF24769"/>
    </source>
</evidence>
<accession>A0ABC8LQN6</accession>
<dbReference type="InterPro" id="IPR055314">
    <property type="entry name" value="At2g29880-like"/>
</dbReference>
<evidence type="ECO:0000313" key="3">
    <source>
        <dbReference type="EMBL" id="CAH8386076.1"/>
    </source>
</evidence>
<dbReference type="Pfam" id="PF24769">
    <property type="entry name" value="At2g29880_C"/>
    <property type="match status" value="1"/>
</dbReference>
<dbReference type="PANTHER" id="PTHR47864">
    <property type="entry name" value="TRANSMEMBRANE PROTEIN"/>
    <property type="match status" value="1"/>
</dbReference>
<reference evidence="3 4" key="1">
    <citation type="submission" date="2022-03" db="EMBL/GenBank/DDBJ databases">
        <authorList>
            <person name="Macdonald S."/>
            <person name="Ahmed S."/>
            <person name="Newling K."/>
        </authorList>
    </citation>
    <scope>NUCLEOTIDE SEQUENCE [LARGE SCALE GENOMIC DNA]</scope>
</reference>
<dbReference type="Proteomes" id="UP001642260">
    <property type="component" value="Unassembled WGS sequence"/>
</dbReference>